<accession>A0AAD4YLX0</accession>
<dbReference type="AlphaFoldDB" id="A0AAD4YLX0"/>
<reference evidence="1 2" key="1">
    <citation type="journal article" date="2022" name="G3 (Bethesda)">
        <title>Whole-genome sequence and methylome profiling of the almond [Prunus dulcis (Mill.) D.A. Webb] cultivar 'Nonpareil'.</title>
        <authorList>
            <person name="D'Amico-Willman K.M."/>
            <person name="Ouma W.Z."/>
            <person name="Meulia T."/>
            <person name="Sideli G.M."/>
            <person name="Gradziel T.M."/>
            <person name="Fresnedo-Ramirez J."/>
        </authorList>
    </citation>
    <scope>NUCLEOTIDE SEQUENCE [LARGE SCALE GENOMIC DNA]</scope>
    <source>
        <strain evidence="1">Clone GOH B32 T37-40</strain>
    </source>
</reference>
<evidence type="ECO:0000313" key="1">
    <source>
        <dbReference type="EMBL" id="KAI5313900.1"/>
    </source>
</evidence>
<comment type="caution">
    <text evidence="1">The sequence shown here is derived from an EMBL/GenBank/DDBJ whole genome shotgun (WGS) entry which is preliminary data.</text>
</comment>
<proteinExistence type="predicted"/>
<keyword evidence="2" id="KW-1185">Reference proteome</keyword>
<name>A0AAD4YLX0_PRUDU</name>
<organism evidence="1 2">
    <name type="scientific">Prunus dulcis</name>
    <name type="common">Almond</name>
    <name type="synonym">Amygdalus dulcis</name>
    <dbReference type="NCBI Taxonomy" id="3755"/>
    <lineage>
        <taxon>Eukaryota</taxon>
        <taxon>Viridiplantae</taxon>
        <taxon>Streptophyta</taxon>
        <taxon>Embryophyta</taxon>
        <taxon>Tracheophyta</taxon>
        <taxon>Spermatophyta</taxon>
        <taxon>Magnoliopsida</taxon>
        <taxon>eudicotyledons</taxon>
        <taxon>Gunneridae</taxon>
        <taxon>Pentapetalae</taxon>
        <taxon>rosids</taxon>
        <taxon>fabids</taxon>
        <taxon>Rosales</taxon>
        <taxon>Rosaceae</taxon>
        <taxon>Amygdaloideae</taxon>
        <taxon>Amygdaleae</taxon>
        <taxon>Prunus</taxon>
    </lineage>
</organism>
<dbReference type="EMBL" id="JAJFAZ020000008">
    <property type="protein sequence ID" value="KAI5313900.1"/>
    <property type="molecule type" value="Genomic_DNA"/>
</dbReference>
<evidence type="ECO:0000313" key="2">
    <source>
        <dbReference type="Proteomes" id="UP001054821"/>
    </source>
</evidence>
<protein>
    <submittedName>
        <fullName evidence="1">Uncharacterized protein</fullName>
    </submittedName>
</protein>
<gene>
    <name evidence="1" type="ORF">L3X38_043076</name>
</gene>
<sequence length="102" mass="11747">MHVLEQWIDQGLFIPETPCSVFVGPKCWEFTLGLNGWYPSPQLLAIQRYTVPFISPAVGFIFGVEHHGRSLLLDWKEEQRYDWRICDVAAGGWRLMVAVILV</sequence>
<dbReference type="Proteomes" id="UP001054821">
    <property type="component" value="Chromosome 8"/>
</dbReference>